<evidence type="ECO:0000256" key="1">
    <source>
        <dbReference type="SAM" id="MobiDB-lite"/>
    </source>
</evidence>
<proteinExistence type="predicted"/>
<gene>
    <name evidence="2" type="ORF">METZ01_LOCUS460460</name>
</gene>
<evidence type="ECO:0000313" key="2">
    <source>
        <dbReference type="EMBL" id="SVE07606.1"/>
    </source>
</evidence>
<name>A0A383AI62_9ZZZZ</name>
<dbReference type="EMBL" id="UINC01192454">
    <property type="protein sequence ID" value="SVE07606.1"/>
    <property type="molecule type" value="Genomic_DNA"/>
</dbReference>
<feature type="region of interest" description="Disordered" evidence="1">
    <location>
        <begin position="34"/>
        <end position="53"/>
    </location>
</feature>
<protein>
    <submittedName>
        <fullName evidence="2">Uncharacterized protein</fullName>
    </submittedName>
</protein>
<feature type="non-terminal residue" evidence="2">
    <location>
        <position position="102"/>
    </location>
</feature>
<dbReference type="AlphaFoldDB" id="A0A383AI62"/>
<organism evidence="2">
    <name type="scientific">marine metagenome</name>
    <dbReference type="NCBI Taxonomy" id="408172"/>
    <lineage>
        <taxon>unclassified sequences</taxon>
        <taxon>metagenomes</taxon>
        <taxon>ecological metagenomes</taxon>
    </lineage>
</organism>
<feature type="region of interest" description="Disordered" evidence="1">
    <location>
        <begin position="1"/>
        <end position="23"/>
    </location>
</feature>
<sequence>MPKHKLNLNAAEETVPIDDTGPEVDVDIDEDSALPIEPQQPDKPILGNEGGAEAIPEVEIEEVAKTETDEHEEYSKNVKKRIDKLTGKLRESERREQAATEY</sequence>
<accession>A0A383AI62</accession>
<reference evidence="2" key="1">
    <citation type="submission" date="2018-05" db="EMBL/GenBank/DDBJ databases">
        <authorList>
            <person name="Lanie J.A."/>
            <person name="Ng W.-L."/>
            <person name="Kazmierczak K.M."/>
            <person name="Andrzejewski T.M."/>
            <person name="Davidsen T.M."/>
            <person name="Wayne K.J."/>
            <person name="Tettelin H."/>
            <person name="Glass J.I."/>
            <person name="Rusch D."/>
            <person name="Podicherti R."/>
            <person name="Tsui H.-C.T."/>
            <person name="Winkler M.E."/>
        </authorList>
    </citation>
    <scope>NUCLEOTIDE SEQUENCE</scope>
</reference>